<dbReference type="InterPro" id="IPR036291">
    <property type="entry name" value="NAD(P)-bd_dom_sf"/>
</dbReference>
<dbReference type="Gene3D" id="3.30.360.10">
    <property type="entry name" value="Dihydrodipicolinate Reductase, domain 2"/>
    <property type="match status" value="1"/>
</dbReference>
<evidence type="ECO:0000259" key="1">
    <source>
        <dbReference type="Pfam" id="PF01408"/>
    </source>
</evidence>
<dbReference type="AlphaFoldDB" id="A0A1M7YL69"/>
<evidence type="ECO:0000313" key="3">
    <source>
        <dbReference type="EMBL" id="SHO53350.1"/>
    </source>
</evidence>
<dbReference type="Pfam" id="PF01408">
    <property type="entry name" value="GFO_IDH_MocA"/>
    <property type="match status" value="1"/>
</dbReference>
<dbReference type="EMBL" id="FRFD01000013">
    <property type="protein sequence ID" value="SHO53350.1"/>
    <property type="molecule type" value="Genomic_DNA"/>
</dbReference>
<proteinExistence type="predicted"/>
<feature type="domain" description="Gfo/Idh/MocA-like oxidoreductase N-terminal" evidence="1">
    <location>
        <begin position="18"/>
        <end position="114"/>
    </location>
</feature>
<evidence type="ECO:0000259" key="2">
    <source>
        <dbReference type="Pfam" id="PF22725"/>
    </source>
</evidence>
<dbReference type="SUPFAM" id="SSF55347">
    <property type="entry name" value="Glyceraldehyde-3-phosphate dehydrogenase-like, C-terminal domain"/>
    <property type="match status" value="1"/>
</dbReference>
<dbReference type="Gene3D" id="3.40.50.720">
    <property type="entry name" value="NAD(P)-binding Rossmann-like Domain"/>
    <property type="match status" value="1"/>
</dbReference>
<dbReference type="Proteomes" id="UP000184612">
    <property type="component" value="Unassembled WGS sequence"/>
</dbReference>
<dbReference type="STRING" id="1121345.SAMN02745217_04075"/>
<protein>
    <submittedName>
        <fullName evidence="3">Predicted dehydrogenase</fullName>
    </submittedName>
</protein>
<dbReference type="InterPro" id="IPR055170">
    <property type="entry name" value="GFO_IDH_MocA-like_dom"/>
</dbReference>
<reference evidence="3 4" key="1">
    <citation type="submission" date="2016-12" db="EMBL/GenBank/DDBJ databases">
        <authorList>
            <person name="Song W.-J."/>
            <person name="Kurnit D.M."/>
        </authorList>
    </citation>
    <scope>NUCLEOTIDE SEQUENCE [LARGE SCALE GENOMIC DNA]</scope>
    <source>
        <strain evidence="3 4">DSM 12503</strain>
    </source>
</reference>
<gene>
    <name evidence="3" type="ORF">SAMN02745217_04075</name>
</gene>
<dbReference type="RefSeq" id="WP_073590706.1">
    <property type="nucleotide sequence ID" value="NZ_FRFD01000013.1"/>
</dbReference>
<dbReference type="InterPro" id="IPR000683">
    <property type="entry name" value="Gfo/Idh/MocA-like_OxRdtase_N"/>
</dbReference>
<feature type="domain" description="GFO/IDH/MocA-like oxidoreductase" evidence="2">
    <location>
        <begin position="129"/>
        <end position="248"/>
    </location>
</feature>
<organism evidence="3 4">
    <name type="scientific">Anaerocolumna xylanovorans DSM 12503</name>
    <dbReference type="NCBI Taxonomy" id="1121345"/>
    <lineage>
        <taxon>Bacteria</taxon>
        <taxon>Bacillati</taxon>
        <taxon>Bacillota</taxon>
        <taxon>Clostridia</taxon>
        <taxon>Lachnospirales</taxon>
        <taxon>Lachnospiraceae</taxon>
        <taxon>Anaerocolumna</taxon>
    </lineage>
</organism>
<dbReference type="SUPFAM" id="SSF51735">
    <property type="entry name" value="NAD(P)-binding Rossmann-fold domains"/>
    <property type="match status" value="1"/>
</dbReference>
<dbReference type="PANTHER" id="PTHR43377">
    <property type="entry name" value="BILIVERDIN REDUCTASE A"/>
    <property type="match status" value="1"/>
</dbReference>
<evidence type="ECO:0000313" key="4">
    <source>
        <dbReference type="Proteomes" id="UP000184612"/>
    </source>
</evidence>
<dbReference type="OrthoDB" id="9815825at2"/>
<dbReference type="Pfam" id="PF22725">
    <property type="entry name" value="GFO_IDH_MocA_C3"/>
    <property type="match status" value="1"/>
</dbReference>
<dbReference type="PANTHER" id="PTHR43377:SF1">
    <property type="entry name" value="BILIVERDIN REDUCTASE A"/>
    <property type="match status" value="1"/>
</dbReference>
<name>A0A1M7YL69_9FIRM</name>
<accession>A0A1M7YL69</accession>
<dbReference type="GO" id="GO:0000166">
    <property type="term" value="F:nucleotide binding"/>
    <property type="evidence" value="ECO:0007669"/>
    <property type="project" value="InterPro"/>
</dbReference>
<sequence>MNIAIISYWHVHAEGYTKEIIEKTDSRISAVWDEEEERGRSFADRFEVPFYKDYDELLANSDIEGVVITAPTSLHKELILKAIKAGKKVFSEKVLALTVSDCLEIKEALLEQGSDITLSLVKKCESRFLFAKELVEKGSLGRITYARMRNVHDGSIGEWLPEHFYNREQCGGGAMIDLGAHPMYLLAWLLGTPVSVLSLFTDITGHGVEDNAVSVIEFAEGATGVAETGFVSRYTPPILEISGTEGTLMIGESIRYAAKETGGEWITVEKLPEALPSPLVMWADDRREEKAAFGIEDSITLTQLMEAAYESQATGKKITIRQ</sequence>
<keyword evidence="4" id="KW-1185">Reference proteome</keyword>
<dbReference type="InterPro" id="IPR051450">
    <property type="entry name" value="Gfo/Idh/MocA_Oxidoreductases"/>
</dbReference>